<evidence type="ECO:0000256" key="3">
    <source>
        <dbReference type="ARBA" id="ARBA00038336"/>
    </source>
</evidence>
<organism evidence="5 6">
    <name type="scientific">Acipenser ruthenus</name>
    <name type="common">Sterlet sturgeon</name>
    <dbReference type="NCBI Taxonomy" id="7906"/>
    <lineage>
        <taxon>Eukaryota</taxon>
        <taxon>Metazoa</taxon>
        <taxon>Chordata</taxon>
        <taxon>Craniata</taxon>
        <taxon>Vertebrata</taxon>
        <taxon>Euteleostomi</taxon>
        <taxon>Actinopterygii</taxon>
        <taxon>Chondrostei</taxon>
        <taxon>Acipenseriformes</taxon>
        <taxon>Acipenseridae</taxon>
        <taxon>Acipenser</taxon>
    </lineage>
</organism>
<reference evidence="5 6" key="1">
    <citation type="submission" date="2019-01" db="EMBL/GenBank/DDBJ databases">
        <title>Draft Genome and Complete Hox-Cluster Characterization of the Sterlet Sturgeon (Acipenser ruthenus).</title>
        <authorList>
            <person name="Wei Q."/>
        </authorList>
    </citation>
    <scope>NUCLEOTIDE SEQUENCE [LARGE SCALE GENOMIC DNA]</scope>
    <source>
        <strain evidence="5">WHYD16114868_AA</strain>
        <tissue evidence="5">Blood</tissue>
    </source>
</reference>
<proteinExistence type="inferred from homology"/>
<dbReference type="PROSITE" id="PS50005">
    <property type="entry name" value="TPR"/>
    <property type="match status" value="1"/>
</dbReference>
<keyword evidence="2 4" id="KW-0802">TPR repeat</keyword>
<feature type="repeat" description="TPR" evidence="4">
    <location>
        <begin position="89"/>
        <end position="122"/>
    </location>
</feature>
<evidence type="ECO:0000256" key="2">
    <source>
        <dbReference type="ARBA" id="ARBA00022803"/>
    </source>
</evidence>
<dbReference type="GO" id="GO:0005829">
    <property type="term" value="C:cytosol"/>
    <property type="evidence" value="ECO:0007669"/>
    <property type="project" value="TreeGrafter"/>
</dbReference>
<sequence length="137" mass="15928">MYAESGNTKKSGELFEEIFKMPNVKFENMQALYYTYGDFQLYHKGSELLAIQCYKDGLKIQKNNSDQIMLYKKLKNLAERKIARNSQDGEAYGILGFAHQMNNERLEAIRCYEKAILRDPGNDEYLSAFCDLRLSLN</sequence>
<dbReference type="Gene3D" id="1.25.40.10">
    <property type="entry name" value="Tetratricopeptide repeat domain"/>
    <property type="match status" value="1"/>
</dbReference>
<dbReference type="InterPro" id="IPR011990">
    <property type="entry name" value="TPR-like_helical_dom_sf"/>
</dbReference>
<dbReference type="InterPro" id="IPR019734">
    <property type="entry name" value="TPR_rpt"/>
</dbReference>
<keyword evidence="1" id="KW-0677">Repeat</keyword>
<evidence type="ECO:0000256" key="4">
    <source>
        <dbReference type="PROSITE-ProRule" id="PRU00339"/>
    </source>
</evidence>
<keyword evidence="6" id="KW-1185">Reference proteome</keyword>
<dbReference type="Proteomes" id="UP000289886">
    <property type="component" value="Unassembled WGS sequence"/>
</dbReference>
<accession>A0A662YYC3</accession>
<protein>
    <submittedName>
        <fullName evidence="5">Interferon-induced protein with tetratricopeptide repeats 5</fullName>
    </submittedName>
</protein>
<dbReference type="SUPFAM" id="SSF48452">
    <property type="entry name" value="TPR-like"/>
    <property type="match status" value="1"/>
</dbReference>
<name>A0A662YYC3_ACIRT</name>
<comment type="similarity">
    <text evidence="3">Belongs to the IFIT family.</text>
</comment>
<dbReference type="EMBL" id="SCEB01000081">
    <property type="protein sequence ID" value="RXN01126.1"/>
    <property type="molecule type" value="Genomic_DNA"/>
</dbReference>
<evidence type="ECO:0000313" key="5">
    <source>
        <dbReference type="EMBL" id="RXN01126.1"/>
    </source>
</evidence>
<dbReference type="PANTHER" id="PTHR10271:SF0">
    <property type="entry name" value="INTERFERON-INDUCED PROTEIN WITH TETRATRICOPEPTIDE REPEATS 5"/>
    <property type="match status" value="1"/>
</dbReference>
<dbReference type="SMART" id="SM00028">
    <property type="entry name" value="TPR"/>
    <property type="match status" value="1"/>
</dbReference>
<dbReference type="AlphaFoldDB" id="A0A662YYC3"/>
<dbReference type="PANTHER" id="PTHR10271">
    <property type="entry name" value="INTERFERON-INDUCED PROTEIN WITH TETRATRICOPEPTIDE REPEATS"/>
    <property type="match status" value="1"/>
</dbReference>
<evidence type="ECO:0000256" key="1">
    <source>
        <dbReference type="ARBA" id="ARBA00022737"/>
    </source>
</evidence>
<dbReference type="GO" id="GO:0051607">
    <property type="term" value="P:defense response to virus"/>
    <property type="evidence" value="ECO:0007669"/>
    <property type="project" value="TreeGrafter"/>
</dbReference>
<gene>
    <name evidence="5" type="ORF">EOD39_7831</name>
</gene>
<evidence type="ECO:0000313" key="6">
    <source>
        <dbReference type="Proteomes" id="UP000289886"/>
    </source>
</evidence>
<comment type="caution">
    <text evidence="5">The sequence shown here is derived from an EMBL/GenBank/DDBJ whole genome shotgun (WGS) entry which is preliminary data.</text>
</comment>